<reference evidence="3 4" key="1">
    <citation type="journal article" date="2024" name="Science">
        <title>Giant polyketide synthase enzymes in the biosynthesis of giant marine polyether toxins.</title>
        <authorList>
            <person name="Fallon T.R."/>
            <person name="Shende V.V."/>
            <person name="Wierzbicki I.H."/>
            <person name="Pendleton A.L."/>
            <person name="Watervoot N.F."/>
            <person name="Auber R.P."/>
            <person name="Gonzalez D.J."/>
            <person name="Wisecaver J.H."/>
            <person name="Moore B.S."/>
        </authorList>
    </citation>
    <scope>NUCLEOTIDE SEQUENCE [LARGE SCALE GENOMIC DNA]</scope>
    <source>
        <strain evidence="3 4">12B1</strain>
    </source>
</reference>
<dbReference type="AlphaFoldDB" id="A0AB34ILX2"/>
<keyword evidence="4" id="KW-1185">Reference proteome</keyword>
<dbReference type="PROSITE" id="PS50222">
    <property type="entry name" value="EF_HAND_2"/>
    <property type="match status" value="3"/>
</dbReference>
<dbReference type="SUPFAM" id="SSF47473">
    <property type="entry name" value="EF-hand"/>
    <property type="match status" value="1"/>
</dbReference>
<organism evidence="3 4">
    <name type="scientific">Prymnesium parvum</name>
    <name type="common">Toxic golden alga</name>
    <dbReference type="NCBI Taxonomy" id="97485"/>
    <lineage>
        <taxon>Eukaryota</taxon>
        <taxon>Haptista</taxon>
        <taxon>Haptophyta</taxon>
        <taxon>Prymnesiophyceae</taxon>
        <taxon>Prymnesiales</taxon>
        <taxon>Prymnesiaceae</taxon>
        <taxon>Prymnesium</taxon>
    </lineage>
</organism>
<dbReference type="InterPro" id="IPR018247">
    <property type="entry name" value="EF_Hand_1_Ca_BS"/>
</dbReference>
<keyword evidence="1" id="KW-0106">Calcium</keyword>
<dbReference type="InterPro" id="IPR051001">
    <property type="entry name" value="Calbindin_Ca-bind"/>
</dbReference>
<dbReference type="Proteomes" id="UP001515480">
    <property type="component" value="Unassembled WGS sequence"/>
</dbReference>
<comment type="caution">
    <text evidence="3">The sequence shown here is derived from an EMBL/GenBank/DDBJ whole genome shotgun (WGS) entry which is preliminary data.</text>
</comment>
<feature type="domain" description="EF-hand" evidence="2">
    <location>
        <begin position="106"/>
        <end position="141"/>
    </location>
</feature>
<name>A0AB34ILX2_PRYPA</name>
<dbReference type="PROSITE" id="PS00018">
    <property type="entry name" value="EF_HAND_1"/>
    <property type="match status" value="1"/>
</dbReference>
<dbReference type="CDD" id="cd00051">
    <property type="entry name" value="EFh"/>
    <property type="match status" value="1"/>
</dbReference>
<dbReference type="PANTHER" id="PTHR19972">
    <property type="entry name" value="CALBINDIN"/>
    <property type="match status" value="1"/>
</dbReference>
<dbReference type="Gene3D" id="1.10.238.10">
    <property type="entry name" value="EF-hand"/>
    <property type="match status" value="1"/>
</dbReference>
<dbReference type="EMBL" id="JBGBPQ010000024">
    <property type="protein sequence ID" value="KAL1499916.1"/>
    <property type="molecule type" value="Genomic_DNA"/>
</dbReference>
<evidence type="ECO:0000313" key="4">
    <source>
        <dbReference type="Proteomes" id="UP001515480"/>
    </source>
</evidence>
<dbReference type="GO" id="GO:0051480">
    <property type="term" value="P:regulation of cytosolic calcium ion concentration"/>
    <property type="evidence" value="ECO:0007669"/>
    <property type="project" value="TreeGrafter"/>
</dbReference>
<proteinExistence type="predicted"/>
<dbReference type="GO" id="GO:0005634">
    <property type="term" value="C:nucleus"/>
    <property type="evidence" value="ECO:0007669"/>
    <property type="project" value="TreeGrafter"/>
</dbReference>
<sequence length="192" mass="21159">MPAAAAIAVARARKRKLKQQKLEHQRRVKAWFAKFDVNHSGVLEREQLRQLLLHLNPASPPDDAALDLLMEKAVAIDTTGDGQADTRGISQASAEEVVHKYSSYLAEKSALDGVFEEFDTNKTGQLEPDELHALLQKVCPGEQVSQHDVEVVLEMCDKDHKGAISRDEVLAACATWKAMVKQHHSSSACALL</sequence>
<feature type="domain" description="EF-hand" evidence="2">
    <location>
        <begin position="144"/>
        <end position="179"/>
    </location>
</feature>
<dbReference type="SMART" id="SM00054">
    <property type="entry name" value="EFh"/>
    <property type="match status" value="3"/>
</dbReference>
<dbReference type="InterPro" id="IPR011992">
    <property type="entry name" value="EF-hand-dom_pair"/>
</dbReference>
<dbReference type="GO" id="GO:0005509">
    <property type="term" value="F:calcium ion binding"/>
    <property type="evidence" value="ECO:0007669"/>
    <property type="project" value="InterPro"/>
</dbReference>
<accession>A0AB34ILX2</accession>
<evidence type="ECO:0000259" key="2">
    <source>
        <dbReference type="PROSITE" id="PS50222"/>
    </source>
</evidence>
<gene>
    <name evidence="3" type="ORF">AB1Y20_012598</name>
</gene>
<evidence type="ECO:0000256" key="1">
    <source>
        <dbReference type="ARBA" id="ARBA00022837"/>
    </source>
</evidence>
<dbReference type="GO" id="GO:0005829">
    <property type="term" value="C:cytosol"/>
    <property type="evidence" value="ECO:0007669"/>
    <property type="project" value="TreeGrafter"/>
</dbReference>
<protein>
    <recommendedName>
        <fullName evidence="2">EF-hand domain-containing protein</fullName>
    </recommendedName>
</protein>
<evidence type="ECO:0000313" key="3">
    <source>
        <dbReference type="EMBL" id="KAL1499916.1"/>
    </source>
</evidence>
<dbReference type="Pfam" id="PF13499">
    <property type="entry name" value="EF-hand_7"/>
    <property type="match status" value="2"/>
</dbReference>
<feature type="domain" description="EF-hand" evidence="2">
    <location>
        <begin position="23"/>
        <end position="58"/>
    </location>
</feature>
<dbReference type="InterPro" id="IPR002048">
    <property type="entry name" value="EF_hand_dom"/>
</dbReference>
<dbReference type="PANTHER" id="PTHR19972:SF10">
    <property type="entry name" value="CALBINDIN-32"/>
    <property type="match status" value="1"/>
</dbReference>